<sequence length="126" mass="13812">MCQKKLAVAAGDITKRRCFGASLGLVTSAQISRNGVARICLFHPLPCPESDYKRKTEPMVGKAKFMQKIVEDLDGKIPRFRLSIPRYLVGIDDQVQRISSWLQDGPPDVGILSIWGIGGIGKTTIA</sequence>
<reference evidence="1" key="1">
    <citation type="submission" date="2022-12" db="EMBL/GenBank/DDBJ databases">
        <title>Draft genome assemblies for two species of Escallonia (Escalloniales).</title>
        <authorList>
            <person name="Chanderbali A."/>
            <person name="Dervinis C."/>
            <person name="Anghel I."/>
            <person name="Soltis D."/>
            <person name="Soltis P."/>
            <person name="Zapata F."/>
        </authorList>
    </citation>
    <scope>NUCLEOTIDE SEQUENCE</scope>
    <source>
        <strain evidence="1">UCBG92.1500</strain>
        <tissue evidence="1">Leaf</tissue>
    </source>
</reference>
<keyword evidence="2" id="KW-1185">Reference proteome</keyword>
<dbReference type="InterPro" id="IPR027417">
    <property type="entry name" value="P-loop_NTPase"/>
</dbReference>
<dbReference type="EMBL" id="JAVXUO010003147">
    <property type="protein sequence ID" value="KAK2966176.1"/>
    <property type="molecule type" value="Genomic_DNA"/>
</dbReference>
<gene>
    <name evidence="1" type="ORF">RJ640_008742</name>
</gene>
<name>A0AA88QQA0_9ASTE</name>
<dbReference type="Gene3D" id="3.40.50.300">
    <property type="entry name" value="P-loop containing nucleotide triphosphate hydrolases"/>
    <property type="match status" value="1"/>
</dbReference>
<proteinExistence type="predicted"/>
<dbReference type="SUPFAM" id="SSF52540">
    <property type="entry name" value="P-loop containing nucleoside triphosphate hydrolases"/>
    <property type="match status" value="1"/>
</dbReference>
<protein>
    <submittedName>
        <fullName evidence="1">Uncharacterized protein</fullName>
    </submittedName>
</protein>
<organism evidence="1 2">
    <name type="scientific">Escallonia rubra</name>
    <dbReference type="NCBI Taxonomy" id="112253"/>
    <lineage>
        <taxon>Eukaryota</taxon>
        <taxon>Viridiplantae</taxon>
        <taxon>Streptophyta</taxon>
        <taxon>Embryophyta</taxon>
        <taxon>Tracheophyta</taxon>
        <taxon>Spermatophyta</taxon>
        <taxon>Magnoliopsida</taxon>
        <taxon>eudicotyledons</taxon>
        <taxon>Gunneridae</taxon>
        <taxon>Pentapetalae</taxon>
        <taxon>asterids</taxon>
        <taxon>campanulids</taxon>
        <taxon>Escalloniales</taxon>
        <taxon>Escalloniaceae</taxon>
        <taxon>Escallonia</taxon>
    </lineage>
</organism>
<accession>A0AA88QQA0</accession>
<dbReference type="Proteomes" id="UP001187471">
    <property type="component" value="Unassembled WGS sequence"/>
</dbReference>
<dbReference type="AlphaFoldDB" id="A0AA88QQA0"/>
<evidence type="ECO:0000313" key="1">
    <source>
        <dbReference type="EMBL" id="KAK2966176.1"/>
    </source>
</evidence>
<evidence type="ECO:0000313" key="2">
    <source>
        <dbReference type="Proteomes" id="UP001187471"/>
    </source>
</evidence>
<comment type="caution">
    <text evidence="1">The sequence shown here is derived from an EMBL/GenBank/DDBJ whole genome shotgun (WGS) entry which is preliminary data.</text>
</comment>